<evidence type="ECO:0000313" key="8">
    <source>
        <dbReference type="Proteomes" id="UP000235145"/>
    </source>
</evidence>
<keyword evidence="3" id="KW-0804">Transcription</keyword>
<evidence type="ECO:0000256" key="3">
    <source>
        <dbReference type="ARBA" id="ARBA00023163"/>
    </source>
</evidence>
<dbReference type="Proteomes" id="UP000235145">
    <property type="component" value="Unassembled WGS sequence"/>
</dbReference>
<feature type="domain" description="BHLH" evidence="6">
    <location>
        <begin position="111"/>
        <end position="160"/>
    </location>
</feature>
<dbReference type="SUPFAM" id="SSF47459">
    <property type="entry name" value="HLH, helix-loop-helix DNA-binding domain"/>
    <property type="match status" value="1"/>
</dbReference>
<comment type="subcellular location">
    <subcellularLocation>
        <location evidence="1">Nucleus</location>
    </subcellularLocation>
</comment>
<dbReference type="InterPro" id="IPR052610">
    <property type="entry name" value="bHLH_transcription_regulator"/>
</dbReference>
<dbReference type="Gene3D" id="4.10.280.10">
    <property type="entry name" value="Helix-loop-helix DNA-binding domain"/>
    <property type="match status" value="1"/>
</dbReference>
<dbReference type="AlphaFoldDB" id="A0A9R1W1P5"/>
<evidence type="ECO:0000256" key="5">
    <source>
        <dbReference type="SAM" id="MobiDB-lite"/>
    </source>
</evidence>
<evidence type="ECO:0000256" key="4">
    <source>
        <dbReference type="ARBA" id="ARBA00023242"/>
    </source>
</evidence>
<keyword evidence="2" id="KW-0805">Transcription regulation</keyword>
<dbReference type="OrthoDB" id="690068at2759"/>
<dbReference type="InterPro" id="IPR036638">
    <property type="entry name" value="HLH_DNA-bd_sf"/>
</dbReference>
<dbReference type="Pfam" id="PF00010">
    <property type="entry name" value="HLH"/>
    <property type="match status" value="1"/>
</dbReference>
<evidence type="ECO:0000256" key="1">
    <source>
        <dbReference type="ARBA" id="ARBA00004123"/>
    </source>
</evidence>
<sequence length="204" mass="22799">MPPASDLRPAPPHRPTLSSDTQPVDPLLSDAFQRYPAGGVPLLRQRATPPVSSFMRRLRVSPRDFGVPLSNTFAISFGDVKPKNEMLPVDDSLGYEAVGATKIPIISRNPIQAQDHVLAERKRREKLNRNFISLSSLIPKLKKMDKASVLEDASIYIKQHQDRVKELEGLSGTKRKNVQDCVLHACKVILVTYADNFFSMIPML</sequence>
<dbReference type="PANTHER" id="PTHR45959:SF35">
    <property type="entry name" value="MYC-TYPE, BASIC HELIX-LOOP-HELIX (BHLH) DOMAIN-CONTAINING PROTEIN-RELATED"/>
    <property type="match status" value="1"/>
</dbReference>
<proteinExistence type="predicted"/>
<dbReference type="InterPro" id="IPR011598">
    <property type="entry name" value="bHLH_dom"/>
</dbReference>
<dbReference type="EMBL" id="NBSK02000004">
    <property type="protein sequence ID" value="KAJ0214601.1"/>
    <property type="molecule type" value="Genomic_DNA"/>
</dbReference>
<reference evidence="7 8" key="1">
    <citation type="journal article" date="2017" name="Nat. Commun.">
        <title>Genome assembly with in vitro proximity ligation data and whole-genome triplication in lettuce.</title>
        <authorList>
            <person name="Reyes-Chin-Wo S."/>
            <person name="Wang Z."/>
            <person name="Yang X."/>
            <person name="Kozik A."/>
            <person name="Arikit S."/>
            <person name="Song C."/>
            <person name="Xia L."/>
            <person name="Froenicke L."/>
            <person name="Lavelle D.O."/>
            <person name="Truco M.J."/>
            <person name="Xia R."/>
            <person name="Zhu S."/>
            <person name="Xu C."/>
            <person name="Xu H."/>
            <person name="Xu X."/>
            <person name="Cox K."/>
            <person name="Korf I."/>
            <person name="Meyers B.C."/>
            <person name="Michelmore R.W."/>
        </authorList>
    </citation>
    <scope>NUCLEOTIDE SEQUENCE [LARGE SCALE GENOMIC DNA]</scope>
    <source>
        <strain evidence="8">cv. Salinas</strain>
        <tissue evidence="7">Seedlings</tissue>
    </source>
</reference>
<feature type="compositionally biased region" description="Pro residues" evidence="5">
    <location>
        <begin position="1"/>
        <end position="14"/>
    </location>
</feature>
<evidence type="ECO:0000313" key="7">
    <source>
        <dbReference type="EMBL" id="KAJ0214601.1"/>
    </source>
</evidence>
<keyword evidence="4" id="KW-0539">Nucleus</keyword>
<feature type="region of interest" description="Disordered" evidence="5">
    <location>
        <begin position="1"/>
        <end position="25"/>
    </location>
</feature>
<evidence type="ECO:0000256" key="2">
    <source>
        <dbReference type="ARBA" id="ARBA00023015"/>
    </source>
</evidence>
<comment type="caution">
    <text evidence="7">The sequence shown here is derived from an EMBL/GenBank/DDBJ whole genome shotgun (WGS) entry which is preliminary data.</text>
</comment>
<gene>
    <name evidence="7" type="ORF">LSAT_V11C400174960</name>
</gene>
<evidence type="ECO:0000259" key="6">
    <source>
        <dbReference type="PROSITE" id="PS50888"/>
    </source>
</evidence>
<keyword evidence="8" id="KW-1185">Reference proteome</keyword>
<organism evidence="7 8">
    <name type="scientific">Lactuca sativa</name>
    <name type="common">Garden lettuce</name>
    <dbReference type="NCBI Taxonomy" id="4236"/>
    <lineage>
        <taxon>Eukaryota</taxon>
        <taxon>Viridiplantae</taxon>
        <taxon>Streptophyta</taxon>
        <taxon>Embryophyta</taxon>
        <taxon>Tracheophyta</taxon>
        <taxon>Spermatophyta</taxon>
        <taxon>Magnoliopsida</taxon>
        <taxon>eudicotyledons</taxon>
        <taxon>Gunneridae</taxon>
        <taxon>Pentapetalae</taxon>
        <taxon>asterids</taxon>
        <taxon>campanulids</taxon>
        <taxon>Asterales</taxon>
        <taxon>Asteraceae</taxon>
        <taxon>Cichorioideae</taxon>
        <taxon>Cichorieae</taxon>
        <taxon>Lactucinae</taxon>
        <taxon>Lactuca</taxon>
    </lineage>
</organism>
<protein>
    <recommendedName>
        <fullName evidence="6">BHLH domain-containing protein</fullName>
    </recommendedName>
</protein>
<accession>A0A9R1W1P5</accession>
<dbReference type="GO" id="GO:0046983">
    <property type="term" value="F:protein dimerization activity"/>
    <property type="evidence" value="ECO:0007669"/>
    <property type="project" value="InterPro"/>
</dbReference>
<dbReference type="SMART" id="SM00353">
    <property type="entry name" value="HLH"/>
    <property type="match status" value="1"/>
</dbReference>
<name>A0A9R1W1P5_LACSA</name>
<dbReference type="PROSITE" id="PS50888">
    <property type="entry name" value="BHLH"/>
    <property type="match status" value="1"/>
</dbReference>
<dbReference type="PANTHER" id="PTHR45959">
    <property type="entry name" value="BHLH TRANSCRIPTION FACTOR"/>
    <property type="match status" value="1"/>
</dbReference>
<dbReference type="GO" id="GO:0005634">
    <property type="term" value="C:nucleus"/>
    <property type="evidence" value="ECO:0007669"/>
    <property type="project" value="UniProtKB-SubCell"/>
</dbReference>